<dbReference type="PANTHER" id="PTHR36115">
    <property type="entry name" value="PROLINE-RICH ANTIGEN HOMOLOG-RELATED"/>
    <property type="match status" value="1"/>
</dbReference>
<evidence type="ECO:0008006" key="11">
    <source>
        <dbReference type="Google" id="ProtNLM"/>
    </source>
</evidence>
<dbReference type="EMBL" id="LDJI01000006">
    <property type="protein sequence ID" value="KRG65622.1"/>
    <property type="molecule type" value="Genomic_DNA"/>
</dbReference>
<dbReference type="STRING" id="405444.ABB26_03520"/>
<dbReference type="GO" id="GO:0005886">
    <property type="term" value="C:plasma membrane"/>
    <property type="evidence" value="ECO:0007669"/>
    <property type="project" value="UniProtKB-SubCell"/>
</dbReference>
<comment type="subcellular location">
    <subcellularLocation>
        <location evidence="1">Cell membrane</location>
        <topology evidence="1">Multi-pass membrane protein</topology>
    </subcellularLocation>
</comment>
<keyword evidence="4 6" id="KW-1133">Transmembrane helix</keyword>
<evidence type="ECO:0000256" key="4">
    <source>
        <dbReference type="ARBA" id="ARBA00022989"/>
    </source>
</evidence>
<organism evidence="9 10">
    <name type="scientific">Stenotrophomonas humi</name>
    <dbReference type="NCBI Taxonomy" id="405444"/>
    <lineage>
        <taxon>Bacteria</taxon>
        <taxon>Pseudomonadati</taxon>
        <taxon>Pseudomonadota</taxon>
        <taxon>Gammaproteobacteria</taxon>
        <taxon>Lysobacterales</taxon>
        <taxon>Lysobacteraceae</taxon>
        <taxon>Stenotrophomonas</taxon>
    </lineage>
</organism>
<keyword evidence="5 6" id="KW-0472">Membrane</keyword>
<feature type="domain" description="GYF" evidence="8">
    <location>
        <begin position="4"/>
        <end position="53"/>
    </location>
</feature>
<feature type="transmembrane region" description="Helical" evidence="6">
    <location>
        <begin position="221"/>
        <end position="245"/>
    </location>
</feature>
<sequence length="313" mass="33490">MSEWYYADAQRERHGPVDAGAIREKFRQGELDLTTLVWREGMSQWQPLSAVAEELQLLVQATTGIDLRSDYAAIENGTAPEPAILSAAAHSPYAAPGSISIDANHVVAGGDIVHAGFLRRFAASTIDSLVTGVVSYALLIPLALVMGVSVVSMTGSEMANVGAMLVFYALYYAICILVPAIYFGWMQSSGNMASLGKLAVGAKVVRVNGERISFWRAFLRYIAMAGLALVTCGLAMLVSAIMVGVSERKQGLHDMICDTIVVDKWAFTEHPEWQERGLGTVTIVVLSLFGLMLAAVAVLMIVAVSIGASGFNQ</sequence>
<dbReference type="Pfam" id="PF06271">
    <property type="entry name" value="RDD"/>
    <property type="match status" value="1"/>
</dbReference>
<proteinExistence type="predicted"/>
<protein>
    <recommendedName>
        <fullName evidence="11">RDD family protein</fullName>
    </recommendedName>
</protein>
<accession>A0A0R0C9A3</accession>
<keyword evidence="3 6" id="KW-0812">Transmembrane</keyword>
<evidence type="ECO:0000256" key="5">
    <source>
        <dbReference type="ARBA" id="ARBA00023136"/>
    </source>
</evidence>
<dbReference type="PANTHER" id="PTHR36115:SF6">
    <property type="entry name" value="PROLINE-RICH ANTIGEN HOMOLOG"/>
    <property type="match status" value="1"/>
</dbReference>
<dbReference type="Pfam" id="PF14237">
    <property type="entry name" value="GYF_2"/>
    <property type="match status" value="1"/>
</dbReference>
<dbReference type="Proteomes" id="UP000050864">
    <property type="component" value="Unassembled WGS sequence"/>
</dbReference>
<evidence type="ECO:0000313" key="9">
    <source>
        <dbReference type="EMBL" id="KRG65622.1"/>
    </source>
</evidence>
<evidence type="ECO:0000259" key="7">
    <source>
        <dbReference type="Pfam" id="PF06271"/>
    </source>
</evidence>
<dbReference type="InterPro" id="IPR051791">
    <property type="entry name" value="Pra-immunoreactive"/>
</dbReference>
<evidence type="ECO:0000256" key="6">
    <source>
        <dbReference type="SAM" id="Phobius"/>
    </source>
</evidence>
<reference evidence="9 10" key="1">
    <citation type="submission" date="2015-05" db="EMBL/GenBank/DDBJ databases">
        <title>Genome sequencing and analysis of members of genus Stenotrophomonas.</title>
        <authorList>
            <person name="Patil P.P."/>
            <person name="Midha S."/>
            <person name="Patil P.B."/>
        </authorList>
    </citation>
    <scope>NUCLEOTIDE SEQUENCE [LARGE SCALE GENOMIC DNA]</scope>
    <source>
        <strain evidence="9 10">DSM 18929</strain>
    </source>
</reference>
<keyword evidence="2" id="KW-1003">Cell membrane</keyword>
<keyword evidence="10" id="KW-1185">Reference proteome</keyword>
<dbReference type="AlphaFoldDB" id="A0A0R0C9A3"/>
<dbReference type="RefSeq" id="WP_057632190.1">
    <property type="nucleotide sequence ID" value="NZ_LDJI01000006.1"/>
</dbReference>
<dbReference type="InterPro" id="IPR010432">
    <property type="entry name" value="RDD"/>
</dbReference>
<evidence type="ECO:0000256" key="1">
    <source>
        <dbReference type="ARBA" id="ARBA00004651"/>
    </source>
</evidence>
<evidence type="ECO:0000256" key="3">
    <source>
        <dbReference type="ARBA" id="ARBA00022692"/>
    </source>
</evidence>
<feature type="transmembrane region" description="Helical" evidence="6">
    <location>
        <begin position="129"/>
        <end position="153"/>
    </location>
</feature>
<gene>
    <name evidence="9" type="ORF">ABB26_03520</name>
</gene>
<feature type="transmembrane region" description="Helical" evidence="6">
    <location>
        <begin position="165"/>
        <end position="185"/>
    </location>
</feature>
<feature type="domain" description="RDD" evidence="7">
    <location>
        <begin position="115"/>
        <end position="257"/>
    </location>
</feature>
<evidence type="ECO:0000313" key="10">
    <source>
        <dbReference type="Proteomes" id="UP000050864"/>
    </source>
</evidence>
<name>A0A0R0C9A3_9GAMM</name>
<comment type="caution">
    <text evidence="9">The sequence shown here is derived from an EMBL/GenBank/DDBJ whole genome shotgun (WGS) entry which is preliminary data.</text>
</comment>
<dbReference type="OrthoDB" id="9793824at2"/>
<dbReference type="PATRIC" id="fig|405444.3.peg.3372"/>
<dbReference type="InterPro" id="IPR025640">
    <property type="entry name" value="GYF_2"/>
</dbReference>
<evidence type="ECO:0000259" key="8">
    <source>
        <dbReference type="Pfam" id="PF14237"/>
    </source>
</evidence>
<feature type="transmembrane region" description="Helical" evidence="6">
    <location>
        <begin position="283"/>
        <end position="308"/>
    </location>
</feature>
<evidence type="ECO:0000256" key="2">
    <source>
        <dbReference type="ARBA" id="ARBA00022475"/>
    </source>
</evidence>